<dbReference type="InterPro" id="IPR007162">
    <property type="entry name" value="DUF366"/>
</dbReference>
<dbReference type="Proteomes" id="UP000094296">
    <property type="component" value="Unassembled WGS sequence"/>
</dbReference>
<dbReference type="EMBL" id="MIJE01000001">
    <property type="protein sequence ID" value="OEF98516.1"/>
    <property type="molecule type" value="Genomic_DNA"/>
</dbReference>
<dbReference type="Gene3D" id="3.30.930.10">
    <property type="entry name" value="Bira Bifunctional Protein, Domain 2"/>
    <property type="match status" value="1"/>
</dbReference>
<keyword evidence="2" id="KW-1185">Reference proteome</keyword>
<dbReference type="GO" id="GO:0140096">
    <property type="term" value="F:catalytic activity, acting on a protein"/>
    <property type="evidence" value="ECO:0007669"/>
    <property type="project" value="UniProtKB-ARBA"/>
</dbReference>
<accession>A0A1E5G5Q2</accession>
<dbReference type="GO" id="GO:0016740">
    <property type="term" value="F:transferase activity"/>
    <property type="evidence" value="ECO:0007669"/>
    <property type="project" value="UniProtKB-ARBA"/>
</dbReference>
<sequence>MKKYWHHTRIDYDGTQLSSLFAYKSFNVQGDSIVAFRGKCDVTIDEMVDIADVKDKAFIQSKDMLHFIVEQFVIDLEKAVFHQRLLTTIVKEALELEFSERSEVQRVIRSGDDLFIMNRKLSVSIATLSPVSSLIHFGINVSSEGTPVPTCGLRDLQIEPEQFAKRVLDEYTSEIEGIYLARCKVRGVK</sequence>
<dbReference type="RefSeq" id="WP_069642008.1">
    <property type="nucleotide sequence ID" value="NZ_MIJE01000001.1"/>
</dbReference>
<dbReference type="AlphaFoldDB" id="A0A1E5G5Q2"/>
<reference evidence="1 2" key="1">
    <citation type="submission" date="2016-09" db="EMBL/GenBank/DDBJ databases">
        <title>Draft genome sequence for the type strain of Desulfuribacillus alkaliarsenatis AHT28, an obligately anaerobic, sulfidogenic bacterium isolated from Russian soda lake sediments.</title>
        <authorList>
            <person name="Abin C.A."/>
            <person name="Hollibaugh J.T."/>
        </authorList>
    </citation>
    <scope>NUCLEOTIDE SEQUENCE [LARGE SCALE GENOMIC DNA]</scope>
    <source>
        <strain evidence="1 2">AHT28</strain>
    </source>
</reference>
<evidence type="ECO:0000313" key="1">
    <source>
        <dbReference type="EMBL" id="OEF98516.1"/>
    </source>
</evidence>
<dbReference type="SUPFAM" id="SSF55681">
    <property type="entry name" value="Class II aaRS and biotin synthetases"/>
    <property type="match status" value="1"/>
</dbReference>
<proteinExistence type="predicted"/>
<protein>
    <recommendedName>
        <fullName evidence="3">DUF366 domain-containing protein</fullName>
    </recommendedName>
</protein>
<dbReference type="InterPro" id="IPR045864">
    <property type="entry name" value="aa-tRNA-synth_II/BPL/LPL"/>
</dbReference>
<evidence type="ECO:0000313" key="2">
    <source>
        <dbReference type="Proteomes" id="UP000094296"/>
    </source>
</evidence>
<evidence type="ECO:0008006" key="3">
    <source>
        <dbReference type="Google" id="ProtNLM"/>
    </source>
</evidence>
<dbReference type="Pfam" id="PF04017">
    <property type="entry name" value="DUF366"/>
    <property type="match status" value="1"/>
</dbReference>
<organism evidence="1 2">
    <name type="scientific">Desulfuribacillus alkaliarsenatis</name>
    <dbReference type="NCBI Taxonomy" id="766136"/>
    <lineage>
        <taxon>Bacteria</taxon>
        <taxon>Bacillati</taxon>
        <taxon>Bacillota</taxon>
        <taxon>Desulfuribacillia</taxon>
        <taxon>Desulfuribacillales</taxon>
        <taxon>Desulfuribacillaceae</taxon>
        <taxon>Desulfuribacillus</taxon>
    </lineage>
</organism>
<dbReference type="PIRSF" id="PIRSF006503">
    <property type="entry name" value="UCP006503"/>
    <property type="match status" value="1"/>
</dbReference>
<dbReference type="OrthoDB" id="9788500at2"/>
<gene>
    <name evidence="1" type="ORF">BHF68_02305</name>
</gene>
<comment type="caution">
    <text evidence="1">The sequence shown here is derived from an EMBL/GenBank/DDBJ whole genome shotgun (WGS) entry which is preliminary data.</text>
</comment>
<dbReference type="STRING" id="766136.BHF68_02305"/>
<name>A0A1E5G5Q2_9FIRM</name>